<name>A0A5M6IAS1_9PROT</name>
<dbReference type="SFLD" id="SFLDG01067">
    <property type="entry name" value="SPASM/twitch_domain_containing"/>
    <property type="match status" value="1"/>
</dbReference>
<evidence type="ECO:0000313" key="7">
    <source>
        <dbReference type="EMBL" id="KAA5604819.1"/>
    </source>
</evidence>
<keyword evidence="3" id="KW-0479">Metal-binding</keyword>
<accession>A0A5M6IAS1</accession>
<comment type="caution">
    <text evidence="7">The sequence shown here is derived from an EMBL/GenBank/DDBJ whole genome shotgun (WGS) entry which is preliminary data.</text>
</comment>
<evidence type="ECO:0000313" key="8">
    <source>
        <dbReference type="Proteomes" id="UP000324065"/>
    </source>
</evidence>
<dbReference type="Proteomes" id="UP000324065">
    <property type="component" value="Unassembled WGS sequence"/>
</dbReference>
<dbReference type="CDD" id="cd01335">
    <property type="entry name" value="Radical_SAM"/>
    <property type="match status" value="1"/>
</dbReference>
<dbReference type="Pfam" id="PF04055">
    <property type="entry name" value="Radical_SAM"/>
    <property type="match status" value="1"/>
</dbReference>
<dbReference type="PROSITE" id="PS51918">
    <property type="entry name" value="RADICAL_SAM"/>
    <property type="match status" value="1"/>
</dbReference>
<feature type="domain" description="Radical SAM core" evidence="6">
    <location>
        <begin position="84"/>
        <end position="313"/>
    </location>
</feature>
<evidence type="ECO:0000259" key="6">
    <source>
        <dbReference type="PROSITE" id="PS51918"/>
    </source>
</evidence>
<dbReference type="SUPFAM" id="SSF102114">
    <property type="entry name" value="Radical SAM enzymes"/>
    <property type="match status" value="1"/>
</dbReference>
<dbReference type="InterPro" id="IPR058240">
    <property type="entry name" value="rSAM_sf"/>
</dbReference>
<gene>
    <name evidence="7" type="ORF">F1188_14520</name>
</gene>
<dbReference type="GO" id="GO:0016491">
    <property type="term" value="F:oxidoreductase activity"/>
    <property type="evidence" value="ECO:0007669"/>
    <property type="project" value="InterPro"/>
</dbReference>
<sequence length="460" mass="51398">MAIDDYRILWLEDDQCVLFNSLYRRVSERVPRIVGTVATLAQTGVPLSTAIQTAGVEPSLRDRVRDLILYVAGPEGEAVRPSIDPYQFHNVLVLCPASNCNLGCLYCSGTSGTDPSLRMSAEVAHDAVEFYFDNVMAADLYTLQFHGAGEPMINFPVVRQSVEHARRKATERGAKLWCRLSTNGVYSEARAQWIADNFDHVSLSLDGPPDIHNRHRPTQGGGETHETVLRTLRVFQRSGVLKRMNTVITPYSLERMVDTVDYLGRLGGIPEVRLLPMAYCGRCEITGLDRLDTRRYDALFDQAVERAAHYGMKIINLVQEVDYYTHHYCGACGFNMVVAPNGTLSTCVEVLNESNAGHEELIFGRYDSDQRRFDVDWSMIDRLRGRTSTIAEECRICAFRTNCAGNCLVRAARNTGTVYLADPETCELTKSALTRAIVELADGSVSNLMYRVSRAPQPYA</sequence>
<keyword evidence="4" id="KW-0408">Iron</keyword>
<keyword evidence="5" id="KW-0411">Iron-sulfur</keyword>
<dbReference type="GO" id="GO:0046872">
    <property type="term" value="F:metal ion binding"/>
    <property type="evidence" value="ECO:0007669"/>
    <property type="project" value="UniProtKB-KW"/>
</dbReference>
<keyword evidence="2" id="KW-0949">S-adenosyl-L-methionine</keyword>
<organism evidence="7 8">
    <name type="scientific">Roseospira marina</name>
    <dbReference type="NCBI Taxonomy" id="140057"/>
    <lineage>
        <taxon>Bacteria</taxon>
        <taxon>Pseudomonadati</taxon>
        <taxon>Pseudomonadota</taxon>
        <taxon>Alphaproteobacteria</taxon>
        <taxon>Rhodospirillales</taxon>
        <taxon>Rhodospirillaceae</taxon>
        <taxon>Roseospira</taxon>
    </lineage>
</organism>
<dbReference type="SFLD" id="SFLDS00029">
    <property type="entry name" value="Radical_SAM"/>
    <property type="match status" value="1"/>
</dbReference>
<dbReference type="PANTHER" id="PTHR43273">
    <property type="entry name" value="ANAEROBIC SULFATASE-MATURATING ENZYME HOMOLOG ASLB-RELATED"/>
    <property type="match status" value="1"/>
</dbReference>
<evidence type="ECO:0000256" key="1">
    <source>
        <dbReference type="ARBA" id="ARBA00001966"/>
    </source>
</evidence>
<keyword evidence="8" id="KW-1185">Reference proteome</keyword>
<evidence type="ECO:0000256" key="3">
    <source>
        <dbReference type="ARBA" id="ARBA00022723"/>
    </source>
</evidence>
<evidence type="ECO:0000256" key="4">
    <source>
        <dbReference type="ARBA" id="ARBA00023004"/>
    </source>
</evidence>
<dbReference type="Gene3D" id="3.20.20.70">
    <property type="entry name" value="Aldolase class I"/>
    <property type="match status" value="1"/>
</dbReference>
<dbReference type="SFLD" id="SFLDG01384">
    <property type="entry name" value="thioether_bond_formation_requi"/>
    <property type="match status" value="1"/>
</dbReference>
<proteinExistence type="predicted"/>
<dbReference type="InterPro" id="IPR013785">
    <property type="entry name" value="Aldolase_TIM"/>
</dbReference>
<evidence type="ECO:0000256" key="2">
    <source>
        <dbReference type="ARBA" id="ARBA00022691"/>
    </source>
</evidence>
<dbReference type="NCBIfam" id="TIGR04085">
    <property type="entry name" value="rSAM_more_4Fe4S"/>
    <property type="match status" value="1"/>
</dbReference>
<comment type="cofactor">
    <cofactor evidence="1">
        <name>[4Fe-4S] cluster</name>
        <dbReference type="ChEBI" id="CHEBI:49883"/>
    </cofactor>
</comment>
<dbReference type="InterPro" id="IPR023867">
    <property type="entry name" value="Sulphatase_maturase_rSAM"/>
</dbReference>
<dbReference type="AlphaFoldDB" id="A0A5M6IAS1"/>
<dbReference type="GO" id="GO:0051536">
    <property type="term" value="F:iron-sulfur cluster binding"/>
    <property type="evidence" value="ECO:0007669"/>
    <property type="project" value="UniProtKB-KW"/>
</dbReference>
<dbReference type="InterPro" id="IPR023885">
    <property type="entry name" value="4Fe4S-binding_SPASM_dom"/>
</dbReference>
<reference evidence="7 8" key="1">
    <citation type="submission" date="2019-09" db="EMBL/GenBank/DDBJ databases">
        <title>Genome sequence of Roseospira marina, one of the more divergent members of the non-sulfur purple photosynthetic bacterial family, the Rhodospirillaceae.</title>
        <authorList>
            <person name="Meyer T."/>
            <person name="Kyndt J."/>
        </authorList>
    </citation>
    <scope>NUCLEOTIDE SEQUENCE [LARGE SCALE GENOMIC DNA]</scope>
    <source>
        <strain evidence="7 8">DSM 15113</strain>
    </source>
</reference>
<evidence type="ECO:0000256" key="5">
    <source>
        <dbReference type="ARBA" id="ARBA00023014"/>
    </source>
</evidence>
<dbReference type="RefSeq" id="WP_150063151.1">
    <property type="nucleotide sequence ID" value="NZ_JACHII010000004.1"/>
</dbReference>
<protein>
    <submittedName>
        <fullName evidence="7">Radical SAM protein</fullName>
    </submittedName>
</protein>
<dbReference type="EMBL" id="VWPJ01000014">
    <property type="protein sequence ID" value="KAA5604819.1"/>
    <property type="molecule type" value="Genomic_DNA"/>
</dbReference>
<dbReference type="SFLD" id="SFLDG01386">
    <property type="entry name" value="main_SPASM_domain-containing"/>
    <property type="match status" value="1"/>
</dbReference>
<dbReference type="OrthoDB" id="9810775at2"/>
<dbReference type="PANTHER" id="PTHR43273:SF8">
    <property type="entry name" value="RADICAL SAM DOMAIN PROTEIN"/>
    <property type="match status" value="1"/>
</dbReference>
<dbReference type="InterPro" id="IPR007197">
    <property type="entry name" value="rSAM"/>
</dbReference>